<gene>
    <name evidence="2" type="ORF">DSM107010_56200</name>
</gene>
<keyword evidence="1" id="KW-0472">Membrane</keyword>
<dbReference type="EMBL" id="RSCK01000080">
    <property type="protein sequence ID" value="RUT04934.1"/>
    <property type="molecule type" value="Genomic_DNA"/>
</dbReference>
<dbReference type="RefSeq" id="WP_127024541.1">
    <property type="nucleotide sequence ID" value="NZ_JAVKZF010000003.1"/>
</dbReference>
<accession>A0AB37UCS6</accession>
<evidence type="ECO:0000313" key="2">
    <source>
        <dbReference type="EMBL" id="RUT04934.1"/>
    </source>
</evidence>
<keyword evidence="1" id="KW-1133">Transmembrane helix</keyword>
<evidence type="ECO:0000256" key="1">
    <source>
        <dbReference type="SAM" id="Phobius"/>
    </source>
</evidence>
<proteinExistence type="predicted"/>
<protein>
    <submittedName>
        <fullName evidence="2">Uncharacterized protein</fullName>
    </submittedName>
</protein>
<evidence type="ECO:0000313" key="3">
    <source>
        <dbReference type="Proteomes" id="UP000282574"/>
    </source>
</evidence>
<reference evidence="2 3" key="1">
    <citation type="journal article" date="2019" name="Genome Biol. Evol.">
        <title>Day and night: Metabolic profiles and evolutionary relationships of six axenic non-marine cyanobacteria.</title>
        <authorList>
            <person name="Will S.E."/>
            <person name="Henke P."/>
            <person name="Boedeker C."/>
            <person name="Huang S."/>
            <person name="Brinkmann H."/>
            <person name="Rohde M."/>
            <person name="Jarek M."/>
            <person name="Friedl T."/>
            <person name="Seufert S."/>
            <person name="Schumacher M."/>
            <person name="Overmann J."/>
            <person name="Neumann-Schaal M."/>
            <person name="Petersen J."/>
        </authorList>
    </citation>
    <scope>NUCLEOTIDE SEQUENCE [LARGE SCALE GENOMIC DNA]</scope>
    <source>
        <strain evidence="2 3">SAG 39.79</strain>
    </source>
</reference>
<dbReference type="AlphaFoldDB" id="A0AB37UCS6"/>
<feature type="transmembrane region" description="Helical" evidence="1">
    <location>
        <begin position="42"/>
        <end position="62"/>
    </location>
</feature>
<keyword evidence="3" id="KW-1185">Reference proteome</keyword>
<name>A0AB37UCS6_9CYAN</name>
<keyword evidence="1" id="KW-0812">Transmembrane</keyword>
<comment type="caution">
    <text evidence="2">The sequence shown here is derived from an EMBL/GenBank/DDBJ whole genome shotgun (WGS) entry which is preliminary data.</text>
</comment>
<sequence>MYSEDVFKHQRLAAAETHFKSIVVSEVESEGVKTEKVENKPIVTNLSLGIVLLICIICFIMLSKSWAATQEDLEDIIETASFSQSPCRKCLFFSNNLYLKCAVHPTIVLTKEARNCRDYNPKSMFL</sequence>
<organism evidence="2 3">
    <name type="scientific">Chroococcidiopsis cubana SAG 39.79</name>
    <dbReference type="NCBI Taxonomy" id="388085"/>
    <lineage>
        <taxon>Bacteria</taxon>
        <taxon>Bacillati</taxon>
        <taxon>Cyanobacteriota</taxon>
        <taxon>Cyanophyceae</taxon>
        <taxon>Chroococcidiopsidales</taxon>
        <taxon>Chroococcidiopsidaceae</taxon>
        <taxon>Chroococcidiopsis</taxon>
    </lineage>
</organism>
<dbReference type="Proteomes" id="UP000282574">
    <property type="component" value="Unassembled WGS sequence"/>
</dbReference>